<sequence length="52" mass="6140">MEDNNNERIRNNVRNEQYANLEQHRATIESIKQVTYDYGTTDAHKAWSSTEP</sequence>
<dbReference type="AlphaFoldDB" id="A0A5C3N4K4"/>
<organism evidence="1 2">
    <name type="scientific">Heliocybe sulcata</name>
    <dbReference type="NCBI Taxonomy" id="5364"/>
    <lineage>
        <taxon>Eukaryota</taxon>
        <taxon>Fungi</taxon>
        <taxon>Dikarya</taxon>
        <taxon>Basidiomycota</taxon>
        <taxon>Agaricomycotina</taxon>
        <taxon>Agaricomycetes</taxon>
        <taxon>Gloeophyllales</taxon>
        <taxon>Gloeophyllaceae</taxon>
        <taxon>Heliocybe</taxon>
    </lineage>
</organism>
<evidence type="ECO:0000313" key="2">
    <source>
        <dbReference type="Proteomes" id="UP000305948"/>
    </source>
</evidence>
<accession>A0A5C3N4K4</accession>
<reference evidence="1 2" key="1">
    <citation type="journal article" date="2019" name="Nat. Ecol. Evol.">
        <title>Megaphylogeny resolves global patterns of mushroom evolution.</title>
        <authorList>
            <person name="Varga T."/>
            <person name="Krizsan K."/>
            <person name="Foldi C."/>
            <person name="Dima B."/>
            <person name="Sanchez-Garcia M."/>
            <person name="Sanchez-Ramirez S."/>
            <person name="Szollosi G.J."/>
            <person name="Szarkandi J.G."/>
            <person name="Papp V."/>
            <person name="Albert L."/>
            <person name="Andreopoulos W."/>
            <person name="Angelini C."/>
            <person name="Antonin V."/>
            <person name="Barry K.W."/>
            <person name="Bougher N.L."/>
            <person name="Buchanan P."/>
            <person name="Buyck B."/>
            <person name="Bense V."/>
            <person name="Catcheside P."/>
            <person name="Chovatia M."/>
            <person name="Cooper J."/>
            <person name="Damon W."/>
            <person name="Desjardin D."/>
            <person name="Finy P."/>
            <person name="Geml J."/>
            <person name="Haridas S."/>
            <person name="Hughes K."/>
            <person name="Justo A."/>
            <person name="Karasinski D."/>
            <person name="Kautmanova I."/>
            <person name="Kiss B."/>
            <person name="Kocsube S."/>
            <person name="Kotiranta H."/>
            <person name="LaButti K.M."/>
            <person name="Lechner B.E."/>
            <person name="Liimatainen K."/>
            <person name="Lipzen A."/>
            <person name="Lukacs Z."/>
            <person name="Mihaltcheva S."/>
            <person name="Morgado L.N."/>
            <person name="Niskanen T."/>
            <person name="Noordeloos M.E."/>
            <person name="Ohm R.A."/>
            <person name="Ortiz-Santana B."/>
            <person name="Ovrebo C."/>
            <person name="Racz N."/>
            <person name="Riley R."/>
            <person name="Savchenko A."/>
            <person name="Shiryaev A."/>
            <person name="Soop K."/>
            <person name="Spirin V."/>
            <person name="Szebenyi C."/>
            <person name="Tomsovsky M."/>
            <person name="Tulloss R.E."/>
            <person name="Uehling J."/>
            <person name="Grigoriev I.V."/>
            <person name="Vagvolgyi C."/>
            <person name="Papp T."/>
            <person name="Martin F.M."/>
            <person name="Miettinen O."/>
            <person name="Hibbett D.S."/>
            <person name="Nagy L.G."/>
        </authorList>
    </citation>
    <scope>NUCLEOTIDE SEQUENCE [LARGE SCALE GENOMIC DNA]</scope>
    <source>
        <strain evidence="1 2">OMC1185</strain>
    </source>
</reference>
<keyword evidence="2" id="KW-1185">Reference proteome</keyword>
<evidence type="ECO:0000313" key="1">
    <source>
        <dbReference type="EMBL" id="TFK52042.1"/>
    </source>
</evidence>
<dbReference type="EMBL" id="ML213510">
    <property type="protein sequence ID" value="TFK52042.1"/>
    <property type="molecule type" value="Genomic_DNA"/>
</dbReference>
<dbReference type="Proteomes" id="UP000305948">
    <property type="component" value="Unassembled WGS sequence"/>
</dbReference>
<dbReference type="OrthoDB" id="433474at2759"/>
<feature type="non-terminal residue" evidence="1">
    <location>
        <position position="52"/>
    </location>
</feature>
<name>A0A5C3N4K4_9AGAM</name>
<gene>
    <name evidence="1" type="ORF">OE88DRAFT_1679715</name>
</gene>
<proteinExistence type="predicted"/>
<protein>
    <submittedName>
        <fullName evidence="1">Uncharacterized protein</fullName>
    </submittedName>
</protein>